<reference evidence="12 13" key="1">
    <citation type="submission" date="2013-07" db="EMBL/GenBank/DDBJ databases">
        <authorList>
            <person name="Stoco P.H."/>
            <person name="Wagner G."/>
            <person name="Gerber A."/>
            <person name="Zaha A."/>
            <person name="Thompson C."/>
            <person name="Bartholomeu D.C."/>
            <person name="Luckemeyer D.D."/>
            <person name="Bahia D."/>
            <person name="Loreto E."/>
            <person name="Prestes E.B."/>
            <person name="Lima F.M."/>
            <person name="Rodrigues-Luiz G."/>
            <person name="Vallejo G.A."/>
            <person name="Filho J.F."/>
            <person name="Monteiro K.M."/>
            <person name="Tyler K.M."/>
            <person name="de Almeida L.G."/>
            <person name="Ortiz M.F."/>
            <person name="Siervo M.A."/>
            <person name="de Moraes M.H."/>
            <person name="Cunha O.L."/>
            <person name="Mendonca-Neto R."/>
            <person name="Silva R."/>
            <person name="Teixeira S.M."/>
            <person name="Murta S.M."/>
            <person name="Sincero T.C."/>
            <person name="Mendes T.A."/>
            <person name="Urmenyi T.P."/>
            <person name="Silva V.G."/>
            <person name="da Rocha W.D."/>
            <person name="Andersson B."/>
            <person name="Romanha A.J."/>
            <person name="Steindel M."/>
            <person name="de Vasconcelos A.T."/>
            <person name="Grisard E.C."/>
        </authorList>
    </citation>
    <scope>NUCLEOTIDE SEQUENCE [LARGE SCALE GENOMIC DNA]</scope>
    <source>
        <strain evidence="12 13">SC58</strain>
    </source>
</reference>
<evidence type="ECO:0000313" key="12">
    <source>
        <dbReference type="EMBL" id="ESL07789.1"/>
    </source>
</evidence>
<sequence length="612" mass="65623">MQQQQRGDALWATLGLNSPDCTGQQLITRRVIIVGDALSGKRACVSRLFAAAMQQIPSSSVSASSLDNYATDSSLVGGTNRPFLPQGLREGSELGRGSRSSGYAPVASATAAAEAAAAGGKEGPSSSLHFPQFPHGAGIVQAFILQRFPGICSNFLSAVEGGLNSSGLYSGASGVGGSAGAVRRALTEFFCCDTPGALAMALPTVEALETSVVLLVVDTSVPWRLQEQLRRWYGYLNTHVVQTLRVDLPTQDEVHRMRMVEQQQHFWQTQQQVLGSVRRRWCEREAIQLGRSASDKSGDDHCSPPQLQVPKSGVSSLRTILVCAKTDQLEKLSREAEKLCHQSYFLDAQHYLPSSERANSGTGPWVSRGLLSALRTTGLTLLELVGQLLRKEAVTRQSALVAVSSRVNTIATSSSSHFTATTSSTAAAAAEAPLPGDDSLSEEAGALGSPAHGHSVFVHPFYKNLWLYIFQLLYDPPRTLGDSSPPTEALTTRDDGDVPVDLTGPERSAGLRGEWGLLGTSLPDEMETQVSSRFLPHAFLPHGMDHLELLSPFVTSTDAVTLETVFASGPDETTEAGSSALRLHDEYMQQIQTALAALGPEEEAMIWDKVHE</sequence>
<evidence type="ECO:0000256" key="5">
    <source>
        <dbReference type="ARBA" id="ARBA00022741"/>
    </source>
</evidence>
<dbReference type="GO" id="GO:0005868">
    <property type="term" value="C:cytoplasmic dynein complex"/>
    <property type="evidence" value="ECO:0007669"/>
    <property type="project" value="UniProtKB-UniRule"/>
</dbReference>
<keyword evidence="6 10" id="KW-0067">ATP-binding</keyword>
<dbReference type="Pfam" id="PF05783">
    <property type="entry name" value="DLIC"/>
    <property type="match status" value="1"/>
</dbReference>
<name>A0A061IYM5_TRYRA</name>
<dbReference type="InterPro" id="IPR022780">
    <property type="entry name" value="Dynein_light_int_chain"/>
</dbReference>
<evidence type="ECO:0000256" key="6">
    <source>
        <dbReference type="ARBA" id="ARBA00022840"/>
    </source>
</evidence>
<evidence type="ECO:0000313" key="13">
    <source>
        <dbReference type="Proteomes" id="UP000031737"/>
    </source>
</evidence>
<evidence type="ECO:0000256" key="7">
    <source>
        <dbReference type="ARBA" id="ARBA00023017"/>
    </source>
</evidence>
<evidence type="ECO:0000256" key="1">
    <source>
        <dbReference type="ARBA" id="ARBA00004245"/>
    </source>
</evidence>
<dbReference type="OrthoDB" id="272310at2759"/>
<dbReference type="Proteomes" id="UP000031737">
    <property type="component" value="Unassembled WGS sequence"/>
</dbReference>
<dbReference type="GO" id="GO:0005524">
    <property type="term" value="F:ATP binding"/>
    <property type="evidence" value="ECO:0007669"/>
    <property type="project" value="UniProtKB-KW"/>
</dbReference>
<keyword evidence="7 10" id="KW-0243">Dynein</keyword>
<accession>A0A061IYM5</accession>
<comment type="subunit">
    <text evidence="10">Homodimer. The cytoplasmic dynein 1 complex consists of two catalytic heavy chains (HCs) and a number of non-catalytic subunits presented by intermediate chains (ICs).</text>
</comment>
<organism evidence="12 13">
    <name type="scientific">Trypanosoma rangeli SC58</name>
    <dbReference type="NCBI Taxonomy" id="429131"/>
    <lineage>
        <taxon>Eukaryota</taxon>
        <taxon>Discoba</taxon>
        <taxon>Euglenozoa</taxon>
        <taxon>Kinetoplastea</taxon>
        <taxon>Metakinetoplastina</taxon>
        <taxon>Trypanosomatida</taxon>
        <taxon>Trypanosomatidae</taxon>
        <taxon>Trypanosoma</taxon>
        <taxon>Herpetosoma</taxon>
    </lineage>
</organism>
<dbReference type="AlphaFoldDB" id="A0A061IYM5"/>
<evidence type="ECO:0000256" key="2">
    <source>
        <dbReference type="ARBA" id="ARBA00022448"/>
    </source>
</evidence>
<comment type="similarity">
    <text evidence="10">Belongs to the dynein light intermediate chain family.</text>
</comment>
<keyword evidence="9 10" id="KW-0206">Cytoskeleton</keyword>
<evidence type="ECO:0000256" key="10">
    <source>
        <dbReference type="RuleBase" id="RU366047"/>
    </source>
</evidence>
<dbReference type="GO" id="GO:0045504">
    <property type="term" value="F:dynein heavy chain binding"/>
    <property type="evidence" value="ECO:0007669"/>
    <property type="project" value="TreeGrafter"/>
</dbReference>
<evidence type="ECO:0000256" key="3">
    <source>
        <dbReference type="ARBA" id="ARBA00022490"/>
    </source>
</evidence>
<evidence type="ECO:0000256" key="4">
    <source>
        <dbReference type="ARBA" id="ARBA00022701"/>
    </source>
</evidence>
<dbReference type="GO" id="GO:0000226">
    <property type="term" value="P:microtubule cytoskeleton organization"/>
    <property type="evidence" value="ECO:0007669"/>
    <property type="project" value="TreeGrafter"/>
</dbReference>
<evidence type="ECO:0000256" key="9">
    <source>
        <dbReference type="ARBA" id="ARBA00023212"/>
    </source>
</evidence>
<comment type="function">
    <text evidence="10">Acts as one of several non-catalytic accessory components of the cytoplasmic dynein 1 complex that are thought to be involved in linking dynein to cargos and to adapter proteins that regulate dynein function. Cytoplasmic dynein 1 acts as a motor for the intracellular retrograde motility of vesicles and organelles along microtubules. May play a role in binding dynein to membranous organelles or chromosomes.</text>
</comment>
<keyword evidence="5 10" id="KW-0547">Nucleotide-binding</keyword>
<dbReference type="EMBL" id="AUPL01004518">
    <property type="protein sequence ID" value="ESL07789.1"/>
    <property type="molecule type" value="Genomic_DNA"/>
</dbReference>
<comment type="caution">
    <text evidence="12">The sequence shown here is derived from an EMBL/GenBank/DDBJ whole genome shotgun (WGS) entry which is preliminary data.</text>
</comment>
<protein>
    <recommendedName>
        <fullName evidence="10">Dynein light intermediate chain</fullName>
    </recommendedName>
</protein>
<evidence type="ECO:0000256" key="8">
    <source>
        <dbReference type="ARBA" id="ARBA00023175"/>
    </source>
</evidence>
<feature type="region of interest" description="Disordered" evidence="11">
    <location>
        <begin position="482"/>
        <end position="506"/>
    </location>
</feature>
<keyword evidence="4 10" id="KW-0493">Microtubule</keyword>
<dbReference type="PANTHER" id="PTHR12688:SF0">
    <property type="entry name" value="DYNEIN LIGHT INTERMEDIATE CHAIN"/>
    <property type="match status" value="1"/>
</dbReference>
<dbReference type="GO" id="GO:0005813">
    <property type="term" value="C:centrosome"/>
    <property type="evidence" value="ECO:0007669"/>
    <property type="project" value="TreeGrafter"/>
</dbReference>
<keyword evidence="13" id="KW-1185">Reference proteome</keyword>
<proteinExistence type="inferred from homology"/>
<evidence type="ECO:0000256" key="11">
    <source>
        <dbReference type="SAM" id="MobiDB-lite"/>
    </source>
</evidence>
<gene>
    <name evidence="12" type="ORF">TRSC58_04518</name>
</gene>
<dbReference type="PANTHER" id="PTHR12688">
    <property type="entry name" value="DYNEIN LIGHT INTERMEDIATE CHAIN"/>
    <property type="match status" value="1"/>
</dbReference>
<dbReference type="GO" id="GO:0007018">
    <property type="term" value="P:microtubule-based movement"/>
    <property type="evidence" value="ECO:0007669"/>
    <property type="project" value="InterPro"/>
</dbReference>
<comment type="subcellular location">
    <subcellularLocation>
        <location evidence="1 10">Cytoplasm</location>
        <location evidence="1 10">Cytoskeleton</location>
    </subcellularLocation>
</comment>
<keyword evidence="2 10" id="KW-0813">Transport</keyword>
<feature type="region of interest" description="Disordered" evidence="11">
    <location>
        <begin position="80"/>
        <end position="101"/>
    </location>
</feature>
<dbReference type="GO" id="GO:0005874">
    <property type="term" value="C:microtubule"/>
    <property type="evidence" value="ECO:0007669"/>
    <property type="project" value="UniProtKB-KW"/>
</dbReference>
<dbReference type="VEuPathDB" id="TriTrypDB:TRSC58_04518"/>
<dbReference type="InterPro" id="IPR008467">
    <property type="entry name" value="Dynein1_light_intermed_chain"/>
</dbReference>
<keyword evidence="3 10" id="KW-0963">Cytoplasm</keyword>
<keyword evidence="8 10" id="KW-0505">Motor protein</keyword>